<dbReference type="EMBL" id="MU277220">
    <property type="protein sequence ID" value="KAI0060299.1"/>
    <property type="molecule type" value="Genomic_DNA"/>
</dbReference>
<organism evidence="1 2">
    <name type="scientific">Artomyces pyxidatus</name>
    <dbReference type="NCBI Taxonomy" id="48021"/>
    <lineage>
        <taxon>Eukaryota</taxon>
        <taxon>Fungi</taxon>
        <taxon>Dikarya</taxon>
        <taxon>Basidiomycota</taxon>
        <taxon>Agaricomycotina</taxon>
        <taxon>Agaricomycetes</taxon>
        <taxon>Russulales</taxon>
        <taxon>Auriscalpiaceae</taxon>
        <taxon>Artomyces</taxon>
    </lineage>
</organism>
<evidence type="ECO:0000313" key="2">
    <source>
        <dbReference type="Proteomes" id="UP000814140"/>
    </source>
</evidence>
<sequence>MMRISPSLPGQRRPPLVPRVPHHPCPLSAHRPCTRSHLLSPVLSALLSLCRQYCSRCVHLLCRDPLLVIEPDARTSPGISRSAASLILDQKPSHHRPAFTTRSHSPPAQILSCSQCVAQDAVSPVFHIYQITA</sequence>
<evidence type="ECO:0000313" key="1">
    <source>
        <dbReference type="EMBL" id="KAI0060299.1"/>
    </source>
</evidence>
<keyword evidence="2" id="KW-1185">Reference proteome</keyword>
<proteinExistence type="predicted"/>
<accession>A0ACB8SV90</accession>
<dbReference type="Proteomes" id="UP000814140">
    <property type="component" value="Unassembled WGS sequence"/>
</dbReference>
<reference evidence="1" key="1">
    <citation type="submission" date="2021-03" db="EMBL/GenBank/DDBJ databases">
        <authorList>
            <consortium name="DOE Joint Genome Institute"/>
            <person name="Ahrendt S."/>
            <person name="Looney B.P."/>
            <person name="Miyauchi S."/>
            <person name="Morin E."/>
            <person name="Drula E."/>
            <person name="Courty P.E."/>
            <person name="Chicoki N."/>
            <person name="Fauchery L."/>
            <person name="Kohler A."/>
            <person name="Kuo A."/>
            <person name="Labutti K."/>
            <person name="Pangilinan J."/>
            <person name="Lipzen A."/>
            <person name="Riley R."/>
            <person name="Andreopoulos W."/>
            <person name="He G."/>
            <person name="Johnson J."/>
            <person name="Barry K.W."/>
            <person name="Grigoriev I.V."/>
            <person name="Nagy L."/>
            <person name="Hibbett D."/>
            <person name="Henrissat B."/>
            <person name="Matheny P.B."/>
            <person name="Labbe J."/>
            <person name="Martin F."/>
        </authorList>
    </citation>
    <scope>NUCLEOTIDE SEQUENCE</scope>
    <source>
        <strain evidence="1">HHB10654</strain>
    </source>
</reference>
<comment type="caution">
    <text evidence="1">The sequence shown here is derived from an EMBL/GenBank/DDBJ whole genome shotgun (WGS) entry which is preliminary data.</text>
</comment>
<protein>
    <submittedName>
        <fullName evidence="1">Uncharacterized protein</fullName>
    </submittedName>
</protein>
<name>A0ACB8SV90_9AGAM</name>
<reference evidence="1" key="2">
    <citation type="journal article" date="2022" name="New Phytol.">
        <title>Evolutionary transition to the ectomycorrhizal habit in the genomes of a hyperdiverse lineage of mushroom-forming fungi.</title>
        <authorList>
            <person name="Looney B."/>
            <person name="Miyauchi S."/>
            <person name="Morin E."/>
            <person name="Drula E."/>
            <person name="Courty P.E."/>
            <person name="Kohler A."/>
            <person name="Kuo A."/>
            <person name="LaButti K."/>
            <person name="Pangilinan J."/>
            <person name="Lipzen A."/>
            <person name="Riley R."/>
            <person name="Andreopoulos W."/>
            <person name="He G."/>
            <person name="Johnson J."/>
            <person name="Nolan M."/>
            <person name="Tritt A."/>
            <person name="Barry K.W."/>
            <person name="Grigoriev I.V."/>
            <person name="Nagy L.G."/>
            <person name="Hibbett D."/>
            <person name="Henrissat B."/>
            <person name="Matheny P.B."/>
            <person name="Labbe J."/>
            <person name="Martin F.M."/>
        </authorList>
    </citation>
    <scope>NUCLEOTIDE SEQUENCE</scope>
    <source>
        <strain evidence="1">HHB10654</strain>
    </source>
</reference>
<gene>
    <name evidence="1" type="ORF">BV25DRAFT_975536</name>
</gene>